<evidence type="ECO:0000256" key="1">
    <source>
        <dbReference type="ARBA" id="ARBA00004123"/>
    </source>
</evidence>
<dbReference type="InterPro" id="IPR056535">
    <property type="entry name" value="TPR_NUP160_M"/>
</dbReference>
<name>A0A1E3QH10_9ASCO</name>
<dbReference type="GO" id="GO:0005643">
    <property type="term" value="C:nuclear pore"/>
    <property type="evidence" value="ECO:0007669"/>
    <property type="project" value="UniProtKB-ARBA"/>
</dbReference>
<dbReference type="RefSeq" id="XP_018982307.1">
    <property type="nucleotide sequence ID" value="XM_019130162.1"/>
</dbReference>
<keyword evidence="2" id="KW-0813">Transport</keyword>
<dbReference type="STRING" id="984486.A0A1E3QH10"/>
<dbReference type="InterPro" id="IPR048884">
    <property type="entry name" value="Nup120_helical"/>
</dbReference>
<dbReference type="InterPro" id="IPR059141">
    <property type="entry name" value="Beta-prop_Nup120_160"/>
</dbReference>
<dbReference type="Proteomes" id="UP000094336">
    <property type="component" value="Unassembled WGS sequence"/>
</dbReference>
<evidence type="ECO:0000259" key="6">
    <source>
        <dbReference type="Pfam" id="PF23354"/>
    </source>
</evidence>
<feature type="domain" description="Nucleoporin Nup120 helical" evidence="5">
    <location>
        <begin position="593"/>
        <end position="693"/>
    </location>
</feature>
<dbReference type="EMBL" id="KV454444">
    <property type="protein sequence ID" value="ODQ76979.1"/>
    <property type="molecule type" value="Genomic_DNA"/>
</dbReference>
<dbReference type="InterPro" id="IPR021717">
    <property type="entry name" value="Nucleoporin_Nup160"/>
</dbReference>
<dbReference type="PANTHER" id="PTHR21286:SF0">
    <property type="entry name" value="NUCLEAR PORE COMPLEX PROTEIN NUP160"/>
    <property type="match status" value="1"/>
</dbReference>
<sequence length="1082" mass="121710">MSLFRESPVVLDHQLPLRLVRLPLEYQQPHTASTNNQQAFDDGFTRHGGFATVEHSMFQTISYRLTSDLSSLILTPLALKNALQLPHQRLRIELPRPLLNAGCYAIHSHAERLVVDMVIEGGVFVTVVVQLNDFVVGSVLLLEEFHTWGKCSVPYAFDHRFPILVRALSSTCLVIALNDGGLVRFSRENLLGDFSVDNFYDSSSSLVERLFGFQKEQAVSERAIIDVLLIGAQHVATLTLNKKLKIFNLRTLGLSYVKNINDYLSKAYHRTNLDLEHAISVQLLQVLEAETVQVAVLLPQIGNGAFFVLELSCEDEAVYLMDHKEVSTQLPASIATSEDSIANPGFSNIWVVQDYKFTLPIKSDYRHMFWVLWKSNTTSKIQYITVNTNDLVEYHDHFVGETDCLNFDTELVGDNYPEFYLDKFFNRSNYSTQVIETSLSVFSSFYNNGVAVEPHMSLRRRVRAALNANLSSALSTSRVYEKDVKNQCIKFDLLCQQFQKLARELIAMVVMPLSSIYILRGYDYSLVRPVDGSLEAAYVLQIYSELVAGAKDTGFQVSLVSFMKLLRALKRKLSTKTLKALRHKLLEETVDAVSDDAARIDAIYEEVFQEKLTQEFIQGVLAGLGGIQNLDQVLEFLVNPTLADVDDTPASRNTLGTWGSMMVYKQCSEFVQLHSSLVFEMLILMVIMDTNSETSMYYRKLVCLFLAYEMATQAMGLCFEDGKSAVLENAGPSSAVDSLFIRGFATRQDLTPANLSSGLSKLVFDHITNPCAVNYLVAELLSCQLPAVAITFAQYLTTSKVHQFLRGLLYYANGDALKFQAVFQNAAIHAYVPTHAELKSLRALSKTGASSLSLFNTTEVQYYHQLSQMAGQGGYTTAAIKFESLAQAKGEESPERSLRLFELTLEVGDFQSAYQHLTALHRAETHRDLVRRFVEMVLVKSEVKSLMRFPTTTDLLLFDGVLLDMAREQVNLKAALSYYKVLYSLRLSFEDYRGACEALYSFIARYDGNQSAVVPGIIELDAKKLNMVVTELYLVILNLLNTLGETTEKWLIKYDQEQNQLVTYSQLKAESTAWMNKLEAGL</sequence>
<evidence type="ECO:0000313" key="8">
    <source>
        <dbReference type="Proteomes" id="UP000094336"/>
    </source>
</evidence>
<protein>
    <submittedName>
        <fullName evidence="7">Uncharacterized protein</fullName>
    </submittedName>
</protein>
<accession>A0A1E3QH10</accession>
<dbReference type="GO" id="GO:0017056">
    <property type="term" value="F:structural constituent of nuclear pore"/>
    <property type="evidence" value="ECO:0007669"/>
    <property type="project" value="TreeGrafter"/>
</dbReference>
<keyword evidence="3" id="KW-0539">Nucleus</keyword>
<evidence type="ECO:0000313" key="7">
    <source>
        <dbReference type="EMBL" id="ODQ76979.1"/>
    </source>
</evidence>
<dbReference type="GeneID" id="30148015"/>
<dbReference type="Pfam" id="PF23354">
    <property type="entry name" value="TPR_NUP160_120_M"/>
    <property type="match status" value="1"/>
</dbReference>
<feature type="domain" description="Nucleoporin Nup120/160 beta-propeller" evidence="4">
    <location>
        <begin position="60"/>
        <end position="531"/>
    </location>
</feature>
<dbReference type="Pfam" id="PF11715">
    <property type="entry name" value="Beta-prop_Nup120_160"/>
    <property type="match status" value="1"/>
</dbReference>
<gene>
    <name evidence="7" type="ORF">BABINDRAFT_163885</name>
</gene>
<feature type="domain" description="NUP160 middle TPR" evidence="6">
    <location>
        <begin position="798"/>
        <end position="1008"/>
    </location>
</feature>
<dbReference type="Pfam" id="PF21486">
    <property type="entry name" value="NUP120_helical"/>
    <property type="match status" value="1"/>
</dbReference>
<proteinExistence type="predicted"/>
<reference evidence="8" key="1">
    <citation type="submission" date="2016-05" db="EMBL/GenBank/DDBJ databases">
        <title>Comparative genomics of biotechnologically important yeasts.</title>
        <authorList>
            <consortium name="DOE Joint Genome Institute"/>
            <person name="Riley R."/>
            <person name="Haridas S."/>
            <person name="Wolfe K.H."/>
            <person name="Lopes M.R."/>
            <person name="Hittinger C.T."/>
            <person name="Goker M."/>
            <person name="Salamov A."/>
            <person name="Wisecaver J."/>
            <person name="Long T.M."/>
            <person name="Aerts A.L."/>
            <person name="Barry K."/>
            <person name="Choi C."/>
            <person name="Clum A."/>
            <person name="Coughlan A.Y."/>
            <person name="Deshpande S."/>
            <person name="Douglass A.P."/>
            <person name="Hanson S.J."/>
            <person name="Klenk H.-P."/>
            <person name="Labutti K."/>
            <person name="Lapidus A."/>
            <person name="Lindquist E."/>
            <person name="Lipzen A."/>
            <person name="Meier-Kolthoff J.P."/>
            <person name="Ohm R.A."/>
            <person name="Otillar R.P."/>
            <person name="Pangilinan J."/>
            <person name="Peng Y."/>
            <person name="Rokas A."/>
            <person name="Rosa C.A."/>
            <person name="Scheuner C."/>
            <person name="Sibirny A.A."/>
            <person name="Slot J.C."/>
            <person name="Stielow J.B."/>
            <person name="Sun H."/>
            <person name="Kurtzman C.P."/>
            <person name="Blackwell M."/>
            <person name="Grigoriev I.V."/>
            <person name="Jeffries T.W."/>
        </authorList>
    </citation>
    <scope>NUCLEOTIDE SEQUENCE [LARGE SCALE GENOMIC DNA]</scope>
    <source>
        <strain evidence="8">NRRL Y-12698</strain>
    </source>
</reference>
<organism evidence="7 8">
    <name type="scientific">Babjeviella inositovora NRRL Y-12698</name>
    <dbReference type="NCBI Taxonomy" id="984486"/>
    <lineage>
        <taxon>Eukaryota</taxon>
        <taxon>Fungi</taxon>
        <taxon>Dikarya</taxon>
        <taxon>Ascomycota</taxon>
        <taxon>Saccharomycotina</taxon>
        <taxon>Pichiomycetes</taxon>
        <taxon>Serinales incertae sedis</taxon>
        <taxon>Babjeviella</taxon>
    </lineage>
</organism>
<dbReference type="AlphaFoldDB" id="A0A1E3QH10"/>
<evidence type="ECO:0000256" key="3">
    <source>
        <dbReference type="ARBA" id="ARBA00023242"/>
    </source>
</evidence>
<evidence type="ECO:0000259" key="5">
    <source>
        <dbReference type="Pfam" id="PF21486"/>
    </source>
</evidence>
<dbReference type="OrthoDB" id="67716at2759"/>
<comment type="subcellular location">
    <subcellularLocation>
        <location evidence="1">Nucleus</location>
    </subcellularLocation>
</comment>
<evidence type="ECO:0000256" key="2">
    <source>
        <dbReference type="ARBA" id="ARBA00022448"/>
    </source>
</evidence>
<keyword evidence="8" id="KW-1185">Reference proteome</keyword>
<evidence type="ECO:0000259" key="4">
    <source>
        <dbReference type="Pfam" id="PF11715"/>
    </source>
</evidence>
<dbReference type="PANTHER" id="PTHR21286">
    <property type="entry name" value="NUCLEAR PORE COMPLEX PROTEIN NUP160"/>
    <property type="match status" value="1"/>
</dbReference>